<sequence>MSNIKVIFIVLLNVFIISLDLLADYNKSRYFIFIFPFLGALNYKYVFLNSKLTNH</sequence>
<accession>A0AAE2RQ14</accession>
<reference evidence="2" key="1">
    <citation type="submission" date="2020-11" db="EMBL/GenBank/DDBJ databases">
        <authorList>
            <person name="Thieme N."/>
            <person name="Liebl W."/>
            <person name="Zverlov V."/>
        </authorList>
    </citation>
    <scope>NUCLEOTIDE SEQUENCE</scope>
    <source>
        <strain evidence="2">NT08</strain>
    </source>
</reference>
<name>A0AAE2RQ14_CLOBE</name>
<keyword evidence="1" id="KW-0472">Membrane</keyword>
<dbReference type="AlphaFoldDB" id="A0AAE2RQ14"/>
<evidence type="ECO:0000313" key="3">
    <source>
        <dbReference type="Proteomes" id="UP000631418"/>
    </source>
</evidence>
<gene>
    <name evidence="2" type="ORF">IS491_12105</name>
</gene>
<feature type="transmembrane region" description="Helical" evidence="1">
    <location>
        <begin position="6"/>
        <end position="23"/>
    </location>
</feature>
<feature type="transmembrane region" description="Helical" evidence="1">
    <location>
        <begin position="30"/>
        <end position="48"/>
    </location>
</feature>
<dbReference type="RefSeq" id="WP_158380903.1">
    <property type="nucleotide sequence ID" value="NZ_CP073279.1"/>
</dbReference>
<proteinExistence type="predicted"/>
<keyword evidence="1" id="KW-1133">Transmembrane helix</keyword>
<evidence type="ECO:0000313" key="2">
    <source>
        <dbReference type="EMBL" id="MBF7809398.1"/>
    </source>
</evidence>
<organism evidence="2 3">
    <name type="scientific">Clostridium beijerinckii</name>
    <name type="common">Clostridium MP</name>
    <dbReference type="NCBI Taxonomy" id="1520"/>
    <lineage>
        <taxon>Bacteria</taxon>
        <taxon>Bacillati</taxon>
        <taxon>Bacillota</taxon>
        <taxon>Clostridia</taxon>
        <taxon>Eubacteriales</taxon>
        <taxon>Clostridiaceae</taxon>
        <taxon>Clostridium</taxon>
    </lineage>
</organism>
<keyword evidence="1" id="KW-0812">Transmembrane</keyword>
<protein>
    <submittedName>
        <fullName evidence="2">Uncharacterized protein</fullName>
    </submittedName>
</protein>
<comment type="caution">
    <text evidence="2">The sequence shown here is derived from an EMBL/GenBank/DDBJ whole genome shotgun (WGS) entry which is preliminary data.</text>
</comment>
<dbReference type="EMBL" id="JADOEF010000001">
    <property type="protein sequence ID" value="MBF7809398.1"/>
    <property type="molecule type" value="Genomic_DNA"/>
</dbReference>
<dbReference type="Proteomes" id="UP000631418">
    <property type="component" value="Unassembled WGS sequence"/>
</dbReference>
<evidence type="ECO:0000256" key="1">
    <source>
        <dbReference type="SAM" id="Phobius"/>
    </source>
</evidence>